<dbReference type="PROSITE" id="PS50109">
    <property type="entry name" value="HIS_KIN"/>
    <property type="match status" value="1"/>
</dbReference>
<evidence type="ECO:0000313" key="10">
    <source>
        <dbReference type="Proteomes" id="UP000298284"/>
    </source>
</evidence>
<dbReference type="EMBL" id="SRKZ01000006">
    <property type="protein sequence ID" value="TGD78482.1"/>
    <property type="molecule type" value="Genomic_DNA"/>
</dbReference>
<evidence type="ECO:0000256" key="5">
    <source>
        <dbReference type="ARBA" id="ARBA00022777"/>
    </source>
</evidence>
<feature type="domain" description="PAC" evidence="8">
    <location>
        <begin position="80"/>
        <end position="134"/>
    </location>
</feature>
<keyword evidence="4" id="KW-0808">Transferase</keyword>
<name>A0A4Z0MFE6_9BACT</name>
<dbReference type="Pfam" id="PF08447">
    <property type="entry name" value="PAS_3"/>
    <property type="match status" value="1"/>
</dbReference>
<comment type="caution">
    <text evidence="9">The sequence shown here is derived from an EMBL/GenBank/DDBJ whole genome shotgun (WGS) entry which is preliminary data.</text>
</comment>
<dbReference type="PANTHER" id="PTHR43547:SF2">
    <property type="entry name" value="HYBRID SIGNAL TRANSDUCTION HISTIDINE KINASE C"/>
    <property type="match status" value="1"/>
</dbReference>
<dbReference type="RefSeq" id="WP_135532340.1">
    <property type="nucleotide sequence ID" value="NZ_SRKZ01000006.1"/>
</dbReference>
<dbReference type="PRINTS" id="PR00344">
    <property type="entry name" value="BCTRLSENSOR"/>
</dbReference>
<dbReference type="CDD" id="cd00130">
    <property type="entry name" value="PAS"/>
    <property type="match status" value="1"/>
</dbReference>
<proteinExistence type="predicted"/>
<dbReference type="PROSITE" id="PS50113">
    <property type="entry name" value="PAC"/>
    <property type="match status" value="1"/>
</dbReference>
<evidence type="ECO:0000256" key="3">
    <source>
        <dbReference type="ARBA" id="ARBA00022553"/>
    </source>
</evidence>
<evidence type="ECO:0000256" key="4">
    <source>
        <dbReference type="ARBA" id="ARBA00022679"/>
    </source>
</evidence>
<reference evidence="9 10" key="1">
    <citation type="submission" date="2019-04" db="EMBL/GenBank/DDBJ databases">
        <authorList>
            <person name="Feng G."/>
            <person name="Zhang J."/>
            <person name="Zhu H."/>
        </authorList>
    </citation>
    <scope>NUCLEOTIDE SEQUENCE [LARGE SCALE GENOMIC DNA]</scope>
    <source>
        <strain evidence="9 10">JCM 19491</strain>
    </source>
</reference>
<dbReference type="Gene3D" id="3.30.450.20">
    <property type="entry name" value="PAS domain"/>
    <property type="match status" value="1"/>
</dbReference>
<dbReference type="InterPro" id="IPR036890">
    <property type="entry name" value="HATPase_C_sf"/>
</dbReference>
<dbReference type="EC" id="2.7.13.3" evidence="2"/>
<evidence type="ECO:0000259" key="8">
    <source>
        <dbReference type="PROSITE" id="PS50113"/>
    </source>
</evidence>
<dbReference type="SMART" id="SM00387">
    <property type="entry name" value="HATPase_c"/>
    <property type="match status" value="1"/>
</dbReference>
<dbReference type="Gene3D" id="3.30.565.10">
    <property type="entry name" value="Histidine kinase-like ATPase, C-terminal domain"/>
    <property type="match status" value="1"/>
</dbReference>
<evidence type="ECO:0000256" key="2">
    <source>
        <dbReference type="ARBA" id="ARBA00012438"/>
    </source>
</evidence>
<gene>
    <name evidence="9" type="ORF">EU557_20475</name>
</gene>
<dbReference type="InterPro" id="IPR005467">
    <property type="entry name" value="His_kinase_dom"/>
</dbReference>
<evidence type="ECO:0000259" key="6">
    <source>
        <dbReference type="PROSITE" id="PS50109"/>
    </source>
</evidence>
<keyword evidence="3" id="KW-0597">Phosphoprotein</keyword>
<dbReference type="Proteomes" id="UP000298284">
    <property type="component" value="Unassembled WGS sequence"/>
</dbReference>
<comment type="catalytic activity">
    <reaction evidence="1">
        <text>ATP + protein L-histidine = ADP + protein N-phospho-L-histidine.</text>
        <dbReference type="EC" id="2.7.13.3"/>
    </reaction>
</comment>
<organism evidence="9 10">
    <name type="scientific">Hymenobacter wooponensis</name>
    <dbReference type="NCBI Taxonomy" id="1525360"/>
    <lineage>
        <taxon>Bacteria</taxon>
        <taxon>Pseudomonadati</taxon>
        <taxon>Bacteroidota</taxon>
        <taxon>Cytophagia</taxon>
        <taxon>Cytophagales</taxon>
        <taxon>Hymenobacteraceae</taxon>
        <taxon>Hymenobacter</taxon>
    </lineage>
</organism>
<dbReference type="SUPFAM" id="SSF47384">
    <property type="entry name" value="Homodimeric domain of signal transducing histidine kinase"/>
    <property type="match status" value="1"/>
</dbReference>
<dbReference type="PROSITE" id="PS50112">
    <property type="entry name" value="PAS"/>
    <property type="match status" value="1"/>
</dbReference>
<sequence>MLDFATLFRPLAERGQLLYFVYHLESGRVVYASASCQTVLGVEPEELNSELPHILARLHPDDVSYAQTRLGHLRQGRFVEDVEVRLVKPDDAEGAVQWLCVTAARVEQEPNTTYISGTVQDVTRNREYLENADRFNTKKNTTLEILSHDLAGPFIMIKQVAGFVSEKVGELNDNTLNELLSVMQTTCQDSINMIRDFVDTEFLESVNVQMKPERTNLAEELQQLIGQFQSSEENLSKHFVYEGPEQLYYSLDKNKFMQVLNNLLSNSIKFTPDGGQITIQLQEGEQEVQIRVVDTGVGIPTALQPVLFERFTPARRPGLRGEKTTGLGMSIIKAIVELHGGRIWVESKEGQGSTFYIVLPREQPE</sequence>
<dbReference type="FunFam" id="3.30.565.10:FF:000006">
    <property type="entry name" value="Sensor histidine kinase WalK"/>
    <property type="match status" value="1"/>
</dbReference>
<evidence type="ECO:0000259" key="7">
    <source>
        <dbReference type="PROSITE" id="PS50112"/>
    </source>
</evidence>
<dbReference type="InterPro" id="IPR035965">
    <property type="entry name" value="PAS-like_dom_sf"/>
</dbReference>
<evidence type="ECO:0000313" key="9">
    <source>
        <dbReference type="EMBL" id="TGD78482.1"/>
    </source>
</evidence>
<feature type="domain" description="Histidine kinase" evidence="6">
    <location>
        <begin position="145"/>
        <end position="363"/>
    </location>
</feature>
<dbReference type="NCBIfam" id="TIGR00229">
    <property type="entry name" value="sensory_box"/>
    <property type="match status" value="1"/>
</dbReference>
<dbReference type="PANTHER" id="PTHR43547">
    <property type="entry name" value="TWO-COMPONENT HISTIDINE KINASE"/>
    <property type="match status" value="1"/>
</dbReference>
<dbReference type="SUPFAM" id="SSF55785">
    <property type="entry name" value="PYP-like sensor domain (PAS domain)"/>
    <property type="match status" value="1"/>
</dbReference>
<feature type="domain" description="PAS" evidence="7">
    <location>
        <begin position="25"/>
        <end position="77"/>
    </location>
</feature>
<dbReference type="InterPro" id="IPR003594">
    <property type="entry name" value="HATPase_dom"/>
</dbReference>
<dbReference type="InterPro" id="IPR036097">
    <property type="entry name" value="HisK_dim/P_sf"/>
</dbReference>
<keyword evidence="5 9" id="KW-0418">Kinase</keyword>
<dbReference type="Pfam" id="PF02518">
    <property type="entry name" value="HATPase_c"/>
    <property type="match status" value="1"/>
</dbReference>
<dbReference type="OrthoDB" id="9757990at2"/>
<keyword evidence="10" id="KW-1185">Reference proteome</keyword>
<dbReference type="InterPro" id="IPR000014">
    <property type="entry name" value="PAS"/>
</dbReference>
<accession>A0A4Z0MFE6</accession>
<dbReference type="InterPro" id="IPR013655">
    <property type="entry name" value="PAS_fold_3"/>
</dbReference>
<dbReference type="SUPFAM" id="SSF55874">
    <property type="entry name" value="ATPase domain of HSP90 chaperone/DNA topoisomerase II/histidine kinase"/>
    <property type="match status" value="1"/>
</dbReference>
<evidence type="ECO:0000256" key="1">
    <source>
        <dbReference type="ARBA" id="ARBA00000085"/>
    </source>
</evidence>
<dbReference type="Gene3D" id="1.10.287.130">
    <property type="match status" value="1"/>
</dbReference>
<dbReference type="CDD" id="cd00075">
    <property type="entry name" value="HATPase"/>
    <property type="match status" value="1"/>
</dbReference>
<dbReference type="InterPro" id="IPR004358">
    <property type="entry name" value="Sig_transdc_His_kin-like_C"/>
</dbReference>
<dbReference type="GO" id="GO:0000155">
    <property type="term" value="F:phosphorelay sensor kinase activity"/>
    <property type="evidence" value="ECO:0007669"/>
    <property type="project" value="InterPro"/>
</dbReference>
<dbReference type="InterPro" id="IPR000700">
    <property type="entry name" value="PAS-assoc_C"/>
</dbReference>
<dbReference type="AlphaFoldDB" id="A0A4Z0MFE6"/>
<protein>
    <recommendedName>
        <fullName evidence="2">histidine kinase</fullName>
        <ecNumber evidence="2">2.7.13.3</ecNumber>
    </recommendedName>
</protein>